<organism evidence="12 13">
    <name type="scientific">Clostridium baratii str. Sullivan</name>
    <dbReference type="NCBI Taxonomy" id="1415775"/>
    <lineage>
        <taxon>Bacteria</taxon>
        <taxon>Bacillati</taxon>
        <taxon>Bacillota</taxon>
        <taxon>Clostridia</taxon>
        <taxon>Eubacteriales</taxon>
        <taxon>Clostridiaceae</taxon>
        <taxon>Clostridium</taxon>
    </lineage>
</organism>
<proteinExistence type="inferred from homology"/>
<dbReference type="Pfam" id="PF00482">
    <property type="entry name" value="T2SSF"/>
    <property type="match status" value="2"/>
</dbReference>
<evidence type="ECO:0000313" key="12">
    <source>
        <dbReference type="EMBL" id="AIY83211.1"/>
    </source>
</evidence>
<keyword evidence="5" id="KW-0997">Cell inner membrane</keyword>
<dbReference type="InterPro" id="IPR001992">
    <property type="entry name" value="T2SS_GspF/T4SS_PilC_CS"/>
</dbReference>
<feature type="transmembrane region" description="Helical" evidence="10">
    <location>
        <begin position="208"/>
        <end position="233"/>
    </location>
</feature>
<name>A0A0A7FWK3_9CLOT</name>
<dbReference type="InterPro" id="IPR018076">
    <property type="entry name" value="T2SS_GspF_dom"/>
</dbReference>
<evidence type="ECO:0000256" key="10">
    <source>
        <dbReference type="SAM" id="Phobius"/>
    </source>
</evidence>
<dbReference type="Gene3D" id="1.20.81.30">
    <property type="entry name" value="Type II secretion system (T2SS), domain F"/>
    <property type="match status" value="2"/>
</dbReference>
<sequence>MPLYKYEAKNMDGKKLKGKLNIDNEEELRRKLKSKGYFLISYENEESLINLNLNVFYKVSQKDLSILCRELYFSFSSGINILESISIVKNQVENKKLENILENVFKEVEKGKMLSDAFSKFKDIPKLFIDMIKVGEATGRLDEIMKDLADYYDKQYKQERKVKNALIYPKFLISFSLLIVAVLVAYVVPIFVENLLSANQKLPIPTRIVISLSSFIKNEILLILILILVIFLIKRFILDKNKAYIFFRDKLKLKVKVLGTVSRQIMTARFARTFSILFAGGISVIDCMEISANVVENEYAKNKLLRCRDLIDNGSTIGDALATLDIFPKMLVQSIRVGEESGSVDKTLKKASSFYDSEANFALEKITNLIEPVMIIILALVVGFVVLSLVLPMFSMYQAVQ</sequence>
<feature type="transmembrane region" description="Helical" evidence="10">
    <location>
        <begin position="373"/>
        <end position="394"/>
    </location>
</feature>
<dbReference type="OrthoDB" id="9805682at2"/>
<evidence type="ECO:0000256" key="5">
    <source>
        <dbReference type="ARBA" id="ARBA00022519"/>
    </source>
</evidence>
<dbReference type="EMBL" id="CP006905">
    <property type="protein sequence ID" value="AIY83211.1"/>
    <property type="molecule type" value="Genomic_DNA"/>
</dbReference>
<evidence type="ECO:0000259" key="11">
    <source>
        <dbReference type="Pfam" id="PF00482"/>
    </source>
</evidence>
<feature type="domain" description="Type II secretion system protein GspF" evidence="11">
    <location>
        <begin position="68"/>
        <end position="189"/>
    </location>
</feature>
<evidence type="ECO:0000256" key="7">
    <source>
        <dbReference type="ARBA" id="ARBA00022989"/>
    </source>
</evidence>
<keyword evidence="3 9" id="KW-0813">Transport</keyword>
<dbReference type="InterPro" id="IPR003004">
    <property type="entry name" value="GspF/PilC"/>
</dbReference>
<keyword evidence="7 10" id="KW-1133">Transmembrane helix</keyword>
<dbReference type="eggNOG" id="COG1459">
    <property type="taxonomic scope" value="Bacteria"/>
</dbReference>
<gene>
    <name evidence="12" type="ORF">U729_2305</name>
</gene>
<comment type="subcellular location">
    <subcellularLocation>
        <location evidence="1">Cell inner membrane</location>
        <topology evidence="1">Multi-pass membrane protein</topology>
    </subcellularLocation>
    <subcellularLocation>
        <location evidence="9">Cell membrane</location>
        <topology evidence="9">Multi-pass membrane protein</topology>
    </subcellularLocation>
</comment>
<keyword evidence="6 9" id="KW-0812">Transmembrane</keyword>
<dbReference type="FunFam" id="1.20.81.30:FF:000001">
    <property type="entry name" value="Type II secretion system protein F"/>
    <property type="match status" value="1"/>
</dbReference>
<dbReference type="HOGENOM" id="CLU_035032_2_1_9"/>
<protein>
    <submittedName>
        <fullName evidence="12">Type II secretion system (T2SS), F family protein</fullName>
    </submittedName>
</protein>
<dbReference type="PRINTS" id="PR00812">
    <property type="entry name" value="BCTERIALGSPF"/>
</dbReference>
<dbReference type="AlphaFoldDB" id="A0A0A7FWK3"/>
<dbReference type="Proteomes" id="UP000030635">
    <property type="component" value="Chromosome"/>
</dbReference>
<dbReference type="STRING" id="1561.NPD11_715"/>
<feature type="domain" description="Type II secretion system protein GspF" evidence="11">
    <location>
        <begin position="270"/>
        <end position="392"/>
    </location>
</feature>
<dbReference type="PANTHER" id="PTHR30012">
    <property type="entry name" value="GENERAL SECRETION PATHWAY PROTEIN"/>
    <property type="match status" value="1"/>
</dbReference>
<evidence type="ECO:0000256" key="8">
    <source>
        <dbReference type="ARBA" id="ARBA00023136"/>
    </source>
</evidence>
<evidence type="ECO:0000313" key="13">
    <source>
        <dbReference type="Proteomes" id="UP000030635"/>
    </source>
</evidence>
<keyword evidence="8 10" id="KW-0472">Membrane</keyword>
<dbReference type="PANTHER" id="PTHR30012:SF0">
    <property type="entry name" value="TYPE II SECRETION SYSTEM PROTEIN F-RELATED"/>
    <property type="match status" value="1"/>
</dbReference>
<accession>A0A0A7FWK3</accession>
<dbReference type="GO" id="GO:0005886">
    <property type="term" value="C:plasma membrane"/>
    <property type="evidence" value="ECO:0007669"/>
    <property type="project" value="UniProtKB-SubCell"/>
</dbReference>
<dbReference type="PROSITE" id="PS00874">
    <property type="entry name" value="T2SP_F"/>
    <property type="match status" value="1"/>
</dbReference>
<evidence type="ECO:0000256" key="4">
    <source>
        <dbReference type="ARBA" id="ARBA00022475"/>
    </source>
</evidence>
<dbReference type="RefSeq" id="WP_039315085.1">
    <property type="nucleotide sequence ID" value="NZ_CP006905.1"/>
</dbReference>
<keyword evidence="4" id="KW-1003">Cell membrane</keyword>
<evidence type="ECO:0000256" key="9">
    <source>
        <dbReference type="RuleBase" id="RU003923"/>
    </source>
</evidence>
<evidence type="ECO:0000256" key="6">
    <source>
        <dbReference type="ARBA" id="ARBA00022692"/>
    </source>
</evidence>
<dbReference type="InterPro" id="IPR042094">
    <property type="entry name" value="T2SS_GspF_sf"/>
</dbReference>
<evidence type="ECO:0000256" key="2">
    <source>
        <dbReference type="ARBA" id="ARBA00005745"/>
    </source>
</evidence>
<evidence type="ECO:0000256" key="1">
    <source>
        <dbReference type="ARBA" id="ARBA00004429"/>
    </source>
</evidence>
<comment type="similarity">
    <text evidence="2 9">Belongs to the GSP F family.</text>
</comment>
<dbReference type="KEGG" id="cbv:U729_2305"/>
<evidence type="ECO:0000256" key="3">
    <source>
        <dbReference type="ARBA" id="ARBA00022448"/>
    </source>
</evidence>
<dbReference type="GO" id="GO:0009306">
    <property type="term" value="P:protein secretion"/>
    <property type="evidence" value="ECO:0007669"/>
    <property type="project" value="InterPro"/>
</dbReference>
<reference evidence="12 13" key="1">
    <citation type="journal article" date="2015" name="Infect. Genet. Evol.">
        <title>Genomic sequences of six botulinum neurotoxin-producing strains representing three clostridial species illustrate the mobility and diversity of botulinum neurotoxin genes.</title>
        <authorList>
            <person name="Smith T.J."/>
            <person name="Hill K.K."/>
            <person name="Xie G."/>
            <person name="Foley B.T."/>
            <person name="Williamson C.H."/>
            <person name="Foster J.T."/>
            <person name="Johnson S.L."/>
            <person name="Chertkov O."/>
            <person name="Teshima H."/>
            <person name="Gibbons H.S."/>
            <person name="Johnsky L.A."/>
            <person name="Karavis M.A."/>
            <person name="Smith L.A."/>
        </authorList>
    </citation>
    <scope>NUCLEOTIDE SEQUENCE [LARGE SCALE GENOMIC DNA]</scope>
    <source>
        <strain evidence="12">Sullivan</strain>
    </source>
</reference>
<keyword evidence="13" id="KW-1185">Reference proteome</keyword>
<feature type="transmembrane region" description="Helical" evidence="10">
    <location>
        <begin position="167"/>
        <end position="188"/>
    </location>
</feature>